<reference evidence="1 2" key="1">
    <citation type="journal article" date="2008" name="J. Bacteriol.">
        <title>Complete genome sequence of the mosquitocidal bacterium Bacillus sphaericus C3-41 and comparison with those of closely related Bacillus species.</title>
        <authorList>
            <person name="Hu X."/>
            <person name="Fan W."/>
            <person name="Han B."/>
            <person name="Liu H."/>
            <person name="Zheng D."/>
            <person name="Li Q."/>
            <person name="Dong W."/>
            <person name="Yan J."/>
            <person name="Gao M."/>
            <person name="Berry C."/>
            <person name="Yuan Z."/>
        </authorList>
    </citation>
    <scope>NUCLEOTIDE SEQUENCE [LARGE SCALE GENOMIC DNA]</scope>
    <source>
        <strain evidence="1 2">C3-41</strain>
    </source>
</reference>
<dbReference type="EnsemblBacteria" id="ACA42025">
    <property type="protein sequence ID" value="ACA42025"/>
    <property type="gene ID" value="Bsph_4581"/>
</dbReference>
<dbReference type="EMBL" id="CP000817">
    <property type="protein sequence ID" value="ACA42025.1"/>
    <property type="molecule type" value="Genomic_DNA"/>
</dbReference>
<evidence type="ECO:0000313" key="1">
    <source>
        <dbReference type="EMBL" id="ACA42025.1"/>
    </source>
</evidence>
<proteinExistence type="predicted"/>
<gene>
    <name evidence="1" type="ordered locus">Bsph_4581</name>
</gene>
<dbReference type="KEGG" id="lsp:Bsph_4581"/>
<name>B1HMU7_LYSSC</name>
<sequence>MIYSTTGTPASSTISSEIILSHIRATITIAFYNYSIHTKRPFPQK</sequence>
<dbReference type="AlphaFoldDB" id="B1HMU7"/>
<dbReference type="Proteomes" id="UP000002164">
    <property type="component" value="Chromosome"/>
</dbReference>
<accession>B1HMU7</accession>
<dbReference type="HOGENOM" id="CLU_3201718_0_0_9"/>
<organism evidence="1 2">
    <name type="scientific">Lysinibacillus sphaericus (strain C3-41)</name>
    <dbReference type="NCBI Taxonomy" id="444177"/>
    <lineage>
        <taxon>Bacteria</taxon>
        <taxon>Bacillati</taxon>
        <taxon>Bacillota</taxon>
        <taxon>Bacilli</taxon>
        <taxon>Bacillales</taxon>
        <taxon>Bacillaceae</taxon>
        <taxon>Lysinibacillus</taxon>
    </lineage>
</organism>
<protein>
    <submittedName>
        <fullName evidence="1">Uncharacterized protein</fullName>
    </submittedName>
</protein>
<evidence type="ECO:0000313" key="2">
    <source>
        <dbReference type="Proteomes" id="UP000002164"/>
    </source>
</evidence>